<protein>
    <submittedName>
        <fullName evidence="9">Exosortase family protein XrtF</fullName>
    </submittedName>
</protein>
<sequence length="183" mass="21226">MKELLIKYKLVIRFIITFLVVYGLLTIGYHFYLNLSDGSKYYPDYMTHLVSKQTNTLLNSIGYEAHVLPHPNEPSMKVIINGKFVARIIEGCNAVSIIVLFLSFIIAFAGKFKTTLFYCLAGSIIIYVFNLIRIVILSIGLYHYPWRREILHEIIFPMLIYGTVFLLWMVWVNRFSKSVKSNA</sequence>
<feature type="transmembrane region" description="Helical" evidence="8">
    <location>
        <begin position="154"/>
        <end position="172"/>
    </location>
</feature>
<proteinExistence type="predicted"/>
<keyword evidence="3" id="KW-0645">Protease</keyword>
<comment type="subcellular location">
    <subcellularLocation>
        <location evidence="1">Cell membrane</location>
        <topology evidence="1">Multi-pass membrane protein</topology>
    </subcellularLocation>
</comment>
<keyword evidence="10" id="KW-1185">Reference proteome</keyword>
<evidence type="ECO:0000256" key="5">
    <source>
        <dbReference type="ARBA" id="ARBA00022801"/>
    </source>
</evidence>
<organism evidence="9 10">
    <name type="scientific">Winogradskyella flava</name>
    <dbReference type="NCBI Taxonomy" id="1884876"/>
    <lineage>
        <taxon>Bacteria</taxon>
        <taxon>Pseudomonadati</taxon>
        <taxon>Bacteroidota</taxon>
        <taxon>Flavobacteriia</taxon>
        <taxon>Flavobacteriales</taxon>
        <taxon>Flavobacteriaceae</taxon>
        <taxon>Winogradskyella</taxon>
    </lineage>
</organism>
<dbReference type="InterPro" id="IPR026392">
    <property type="entry name" value="Exo/Archaeosortase_dom"/>
</dbReference>
<keyword evidence="2" id="KW-1003">Cell membrane</keyword>
<evidence type="ECO:0000256" key="3">
    <source>
        <dbReference type="ARBA" id="ARBA00022670"/>
    </source>
</evidence>
<feature type="transmembrane region" description="Helical" evidence="8">
    <location>
        <begin position="84"/>
        <end position="109"/>
    </location>
</feature>
<dbReference type="Proteomes" id="UP000533900">
    <property type="component" value="Unassembled WGS sequence"/>
</dbReference>
<dbReference type="GO" id="GO:0006508">
    <property type="term" value="P:proteolysis"/>
    <property type="evidence" value="ECO:0007669"/>
    <property type="project" value="UniProtKB-KW"/>
</dbReference>
<dbReference type="NCBIfam" id="TIGR04178">
    <property type="entry name" value="exo_archaeo"/>
    <property type="match status" value="1"/>
</dbReference>
<dbReference type="InterPro" id="IPR019127">
    <property type="entry name" value="Exosortase"/>
</dbReference>
<dbReference type="InterPro" id="IPR026323">
    <property type="entry name" value="Exosortase-related_prot_XrtF"/>
</dbReference>
<dbReference type="RefSeq" id="WP_185788572.1">
    <property type="nucleotide sequence ID" value="NZ_CANMIT010000001.1"/>
</dbReference>
<dbReference type="AlphaFoldDB" id="A0A842IUS6"/>
<evidence type="ECO:0000256" key="2">
    <source>
        <dbReference type="ARBA" id="ARBA00022475"/>
    </source>
</evidence>
<evidence type="ECO:0000313" key="9">
    <source>
        <dbReference type="EMBL" id="MBC2844588.1"/>
    </source>
</evidence>
<feature type="transmembrane region" description="Helical" evidence="8">
    <location>
        <begin position="12"/>
        <end position="32"/>
    </location>
</feature>
<evidence type="ECO:0000256" key="1">
    <source>
        <dbReference type="ARBA" id="ARBA00004651"/>
    </source>
</evidence>
<keyword evidence="4 8" id="KW-0812">Transmembrane</keyword>
<gene>
    <name evidence="9" type="primary">xrtF</name>
    <name evidence="9" type="ORF">H7F21_05735</name>
</gene>
<evidence type="ECO:0000256" key="8">
    <source>
        <dbReference type="SAM" id="Phobius"/>
    </source>
</evidence>
<dbReference type="EMBL" id="JACLCP010000001">
    <property type="protein sequence ID" value="MBC2844588.1"/>
    <property type="molecule type" value="Genomic_DNA"/>
</dbReference>
<dbReference type="NCBIfam" id="TIGR04128">
    <property type="entry name" value="exoso_Fjoh_1448"/>
    <property type="match status" value="1"/>
</dbReference>
<feature type="transmembrane region" description="Helical" evidence="8">
    <location>
        <begin position="116"/>
        <end position="142"/>
    </location>
</feature>
<keyword evidence="6 8" id="KW-1133">Transmembrane helix</keyword>
<keyword evidence="7 8" id="KW-0472">Membrane</keyword>
<accession>A0A842IUS6</accession>
<comment type="caution">
    <text evidence="9">The sequence shown here is derived from an EMBL/GenBank/DDBJ whole genome shotgun (WGS) entry which is preliminary data.</text>
</comment>
<dbReference type="GO" id="GO:0005886">
    <property type="term" value="C:plasma membrane"/>
    <property type="evidence" value="ECO:0007669"/>
    <property type="project" value="UniProtKB-SubCell"/>
</dbReference>
<dbReference type="Pfam" id="PF09721">
    <property type="entry name" value="Exosortase_EpsH"/>
    <property type="match status" value="1"/>
</dbReference>
<dbReference type="GO" id="GO:0008233">
    <property type="term" value="F:peptidase activity"/>
    <property type="evidence" value="ECO:0007669"/>
    <property type="project" value="UniProtKB-KW"/>
</dbReference>
<evidence type="ECO:0000256" key="4">
    <source>
        <dbReference type="ARBA" id="ARBA00022692"/>
    </source>
</evidence>
<keyword evidence="5" id="KW-0378">Hydrolase</keyword>
<name>A0A842IUS6_9FLAO</name>
<evidence type="ECO:0000256" key="6">
    <source>
        <dbReference type="ARBA" id="ARBA00022989"/>
    </source>
</evidence>
<reference evidence="9" key="1">
    <citation type="submission" date="2020-08" db="EMBL/GenBank/DDBJ databases">
        <title>Winogradskyella ouciana sp. nov., isolated from the hadal seawater of the Mariana Trench.</title>
        <authorList>
            <person name="He X."/>
        </authorList>
    </citation>
    <scope>NUCLEOTIDE SEQUENCE [LARGE SCALE GENOMIC DNA]</scope>
    <source>
        <strain evidence="9">KCTC 52348</strain>
    </source>
</reference>
<evidence type="ECO:0000313" key="10">
    <source>
        <dbReference type="Proteomes" id="UP000533900"/>
    </source>
</evidence>
<evidence type="ECO:0000256" key="7">
    <source>
        <dbReference type="ARBA" id="ARBA00023136"/>
    </source>
</evidence>